<evidence type="ECO:0000313" key="4">
    <source>
        <dbReference type="Proteomes" id="UP001314903"/>
    </source>
</evidence>
<evidence type="ECO:0000313" key="3">
    <source>
        <dbReference type="EMBL" id="MBP2028992.1"/>
    </source>
</evidence>
<evidence type="ECO:0000256" key="1">
    <source>
        <dbReference type="SAM" id="Coils"/>
    </source>
</evidence>
<keyword evidence="1" id="KW-0175">Coiled coil</keyword>
<accession>A0ABS4KMI6</accession>
<organism evidence="3 4">
    <name type="scientific">Acetoanaerobium pronyense</name>
    <dbReference type="NCBI Taxonomy" id="1482736"/>
    <lineage>
        <taxon>Bacteria</taxon>
        <taxon>Bacillati</taxon>
        <taxon>Bacillota</taxon>
        <taxon>Clostridia</taxon>
        <taxon>Peptostreptococcales</taxon>
        <taxon>Filifactoraceae</taxon>
        <taxon>Acetoanaerobium</taxon>
    </lineage>
</organism>
<feature type="domain" description="MobA/VirD2-like nuclease" evidence="2">
    <location>
        <begin position="19"/>
        <end position="152"/>
    </location>
</feature>
<comment type="caution">
    <text evidence="3">The sequence shown here is derived from an EMBL/GenBank/DDBJ whole genome shotgun (WGS) entry which is preliminary data.</text>
</comment>
<dbReference type="EMBL" id="JAGGLI010000054">
    <property type="protein sequence ID" value="MBP2028992.1"/>
    <property type="molecule type" value="Genomic_DNA"/>
</dbReference>
<name>A0ABS4KMI6_9FIRM</name>
<dbReference type="Proteomes" id="UP001314903">
    <property type="component" value="Unassembled WGS sequence"/>
</dbReference>
<feature type="coiled-coil region" evidence="1">
    <location>
        <begin position="390"/>
        <end position="417"/>
    </location>
</feature>
<keyword evidence="4" id="KW-1185">Reference proteome</keyword>
<reference evidence="3 4" key="1">
    <citation type="submission" date="2021-03" db="EMBL/GenBank/DDBJ databases">
        <title>Genomic Encyclopedia of Type Strains, Phase IV (KMG-IV): sequencing the most valuable type-strain genomes for metagenomic binning, comparative biology and taxonomic classification.</title>
        <authorList>
            <person name="Goeker M."/>
        </authorList>
    </citation>
    <scope>NUCLEOTIDE SEQUENCE [LARGE SCALE GENOMIC DNA]</scope>
    <source>
        <strain evidence="3 4">DSM 27512</strain>
    </source>
</reference>
<dbReference type="Pfam" id="PF03432">
    <property type="entry name" value="Relaxase"/>
    <property type="match status" value="1"/>
</dbReference>
<evidence type="ECO:0000259" key="2">
    <source>
        <dbReference type="Pfam" id="PF03432"/>
    </source>
</evidence>
<dbReference type="Gene3D" id="3.30.930.30">
    <property type="match status" value="1"/>
</dbReference>
<gene>
    <name evidence="3" type="ORF">J2Z35_002830</name>
</gene>
<protein>
    <recommendedName>
        <fullName evidence="2">MobA/VirD2-like nuclease domain-containing protein</fullName>
    </recommendedName>
</protein>
<sequence>MAYVKIKPIHSNIDKALEYITNPDKTSNSTLVSSYGCSISPKVAKLEFEIVNKKAIKKRKDSVIARHLIQSFSPEDNITPELANKIGQELATEVLKNEYQYVVATHTDKGHIHNHIIFNTTSITENKKYRSNKYTYKNIQKISDQLCIENNLNVIPKSIEERKGKSYKEYMETKKGSSWKEIMKNDIDKTINKCSTFSEFIDEMKKQNYVIKQGKYISFKHPNQERFTRGKTLGEKYSEESIRYRISNPNKIELNKIIEMNDKNKSKGPGFKKYAAKKNIEELSKMTKIMSENNINSISDFNNLYTETLLKLNQSNETIDAINKEIEDISSDINLILAWKKTKDISDEYFKLKGNEKDKFKVENQDALNNHILSQKKLKAKYSKTKIPKLSTLKYELSQLENTLKEETMRNYSLKQDYITFSKLKDNIRYILGLESEIENKELIDRRKNINVDI</sequence>
<dbReference type="RefSeq" id="WP_209662047.1">
    <property type="nucleotide sequence ID" value="NZ_JAGGLI010000054.1"/>
</dbReference>
<dbReference type="InterPro" id="IPR005094">
    <property type="entry name" value="Endonuclease_MobA/VirD2"/>
</dbReference>
<proteinExistence type="predicted"/>